<evidence type="ECO:0000256" key="1">
    <source>
        <dbReference type="ARBA" id="ARBA00022741"/>
    </source>
</evidence>
<dbReference type="Proteomes" id="UP001487740">
    <property type="component" value="Unassembled WGS sequence"/>
</dbReference>
<dbReference type="InterPro" id="IPR001245">
    <property type="entry name" value="Ser-Thr/Tyr_kinase_cat_dom"/>
</dbReference>
<gene>
    <name evidence="5" type="ORF">O3P69_015990</name>
</gene>
<dbReference type="InterPro" id="IPR011009">
    <property type="entry name" value="Kinase-like_dom_sf"/>
</dbReference>
<reference evidence="5 6" key="1">
    <citation type="submission" date="2023-03" db="EMBL/GenBank/DDBJ databases">
        <title>High-quality genome of Scylla paramamosain provides insights in environmental adaptation.</title>
        <authorList>
            <person name="Zhang L."/>
        </authorList>
    </citation>
    <scope>NUCLEOTIDE SEQUENCE [LARGE SCALE GENOMIC DNA]</scope>
    <source>
        <strain evidence="5">LZ_2023a</strain>
        <tissue evidence="5">Muscle</tissue>
    </source>
</reference>
<evidence type="ECO:0000256" key="2">
    <source>
        <dbReference type="ARBA" id="ARBA00022840"/>
    </source>
</evidence>
<name>A0AAW0TB35_SCYPA</name>
<dbReference type="GO" id="GO:0002009">
    <property type="term" value="P:morphogenesis of an epithelium"/>
    <property type="evidence" value="ECO:0007669"/>
    <property type="project" value="UniProtKB-ARBA"/>
</dbReference>
<dbReference type="PANTHER" id="PTHR24418">
    <property type="entry name" value="TYROSINE-PROTEIN KINASE"/>
    <property type="match status" value="1"/>
</dbReference>
<evidence type="ECO:0000259" key="4">
    <source>
        <dbReference type="PROSITE" id="PS50011"/>
    </source>
</evidence>
<dbReference type="InterPro" id="IPR000719">
    <property type="entry name" value="Prot_kinase_dom"/>
</dbReference>
<protein>
    <recommendedName>
        <fullName evidence="4">Protein kinase domain-containing protein</fullName>
    </recommendedName>
</protein>
<feature type="region of interest" description="Disordered" evidence="3">
    <location>
        <begin position="89"/>
        <end position="148"/>
    </location>
</feature>
<comment type="caution">
    <text evidence="5">The sequence shown here is derived from an EMBL/GenBank/DDBJ whole genome shotgun (WGS) entry which is preliminary data.</text>
</comment>
<accession>A0AAW0TB35</accession>
<sequence length="427" mass="48174">MVPLIETGKMMPLSRLVQDVRELYLGKTQPTTPLTCNAMSPRVILIRLTQKYIEKYTMLGLVKNEPLSDEEETLGDEWNMNILEPVVEISDKPKDNSRKRKGRAMQGCCHLQPLRPQHAGPASSHSEARRGTDSQKSARAASPHNEQGESWEIRRCDLEFIKIIGRDYLGTSQEGNIWSGKWRGSMQVEIKTVEMKKKGAREYLENVELLRGLHHPNLLNLLGVCAEGHQVHVVTDGPLSASNLQFWLTRCRQVCLPLHLHVLSQVASGMAYLEEHDLLYFELAAREILMTSDLVCKLRVCYSVRTPQHATPKDLPLNFACVIPELSASGGVSIKTCVWLFGMFMLEVVKGGQLHPHEYTSNQVVEQLKKGHGIPPPANCPQELYKLMKKCWFPPPEKRPSFASLRDSLQEAAAGYTEEDVKMCLQD</sequence>
<dbReference type="Gene3D" id="1.10.510.10">
    <property type="entry name" value="Transferase(Phosphotransferase) domain 1"/>
    <property type="match status" value="1"/>
</dbReference>
<keyword evidence="1" id="KW-0547">Nucleotide-binding</keyword>
<keyword evidence="2" id="KW-0067">ATP-binding</keyword>
<dbReference type="Gene3D" id="3.30.200.20">
    <property type="entry name" value="Phosphorylase Kinase, domain 1"/>
    <property type="match status" value="1"/>
</dbReference>
<evidence type="ECO:0000313" key="6">
    <source>
        <dbReference type="Proteomes" id="UP001487740"/>
    </source>
</evidence>
<dbReference type="InterPro" id="IPR050198">
    <property type="entry name" value="Non-receptor_tyrosine_kinases"/>
</dbReference>
<dbReference type="PROSITE" id="PS50011">
    <property type="entry name" value="PROTEIN_KINASE_DOM"/>
    <property type="match status" value="1"/>
</dbReference>
<evidence type="ECO:0000313" key="5">
    <source>
        <dbReference type="EMBL" id="KAK8383927.1"/>
    </source>
</evidence>
<organism evidence="5 6">
    <name type="scientific">Scylla paramamosain</name>
    <name type="common">Mud crab</name>
    <dbReference type="NCBI Taxonomy" id="85552"/>
    <lineage>
        <taxon>Eukaryota</taxon>
        <taxon>Metazoa</taxon>
        <taxon>Ecdysozoa</taxon>
        <taxon>Arthropoda</taxon>
        <taxon>Crustacea</taxon>
        <taxon>Multicrustacea</taxon>
        <taxon>Malacostraca</taxon>
        <taxon>Eumalacostraca</taxon>
        <taxon>Eucarida</taxon>
        <taxon>Decapoda</taxon>
        <taxon>Pleocyemata</taxon>
        <taxon>Brachyura</taxon>
        <taxon>Eubrachyura</taxon>
        <taxon>Portunoidea</taxon>
        <taxon>Portunidae</taxon>
        <taxon>Portuninae</taxon>
        <taxon>Scylla</taxon>
    </lineage>
</organism>
<feature type="domain" description="Protein kinase" evidence="4">
    <location>
        <begin position="158"/>
        <end position="413"/>
    </location>
</feature>
<dbReference type="GO" id="GO:0005524">
    <property type="term" value="F:ATP binding"/>
    <property type="evidence" value="ECO:0007669"/>
    <property type="project" value="UniProtKB-KW"/>
</dbReference>
<dbReference type="AlphaFoldDB" id="A0AAW0TB35"/>
<dbReference type="EMBL" id="JARAKH010000036">
    <property type="protein sequence ID" value="KAK8383927.1"/>
    <property type="molecule type" value="Genomic_DNA"/>
</dbReference>
<dbReference type="SUPFAM" id="SSF56112">
    <property type="entry name" value="Protein kinase-like (PK-like)"/>
    <property type="match status" value="1"/>
</dbReference>
<proteinExistence type="predicted"/>
<evidence type="ECO:0000256" key="3">
    <source>
        <dbReference type="SAM" id="MobiDB-lite"/>
    </source>
</evidence>
<keyword evidence="6" id="KW-1185">Reference proteome</keyword>
<dbReference type="PRINTS" id="PR00109">
    <property type="entry name" value="TYRKINASE"/>
</dbReference>
<dbReference type="GO" id="GO:0004672">
    <property type="term" value="F:protein kinase activity"/>
    <property type="evidence" value="ECO:0007669"/>
    <property type="project" value="InterPro"/>
</dbReference>
<dbReference type="Pfam" id="PF07714">
    <property type="entry name" value="PK_Tyr_Ser-Thr"/>
    <property type="match status" value="1"/>
</dbReference>